<organism evidence="2">
    <name type="scientific">Capitella teleta</name>
    <name type="common">Polychaete worm</name>
    <dbReference type="NCBI Taxonomy" id="283909"/>
    <lineage>
        <taxon>Eukaryota</taxon>
        <taxon>Metazoa</taxon>
        <taxon>Spiralia</taxon>
        <taxon>Lophotrochozoa</taxon>
        <taxon>Annelida</taxon>
        <taxon>Polychaeta</taxon>
        <taxon>Sedentaria</taxon>
        <taxon>Scolecida</taxon>
        <taxon>Capitellidae</taxon>
        <taxon>Capitella</taxon>
    </lineage>
</organism>
<protein>
    <submittedName>
        <fullName evidence="2 3">Uncharacterized protein</fullName>
    </submittedName>
</protein>
<dbReference type="HOGENOM" id="CLU_392909_0_0_1"/>
<dbReference type="STRING" id="283909.R7VBB1"/>
<dbReference type="EnsemblMetazoa" id="CapteT210245">
    <property type="protein sequence ID" value="CapteP210245"/>
    <property type="gene ID" value="CapteG210245"/>
</dbReference>
<keyword evidence="1" id="KW-0175">Coiled coil</keyword>
<sequence>MCNTRSVGPSYGFVVCSLDIASGKYAVEKEAVKLKRYADGSVGKMRMLLRGDCLPVMTNSCIYWRYMERRDCMCGERETDRRQKEEHGRVEGEVESRRGRPGYDGGGLWILYLVEGTLEEWVDSCRTGVECERGLRKGELFFLIETEATVITVEAIDVMVDVIDMTLECFRGLKSGLANMALGNDYVKGQHEASLLKDGKIVDTETEDDSKRHRYAASKFACESDEDAPRAGGLKRHKKITEKMQKKYKKTSLACENWEADYRPPKRQKSLLDDFQCINGYKDIIIGRTATPTAGLQPPHHWDLTLVRQQPPGLVLQVLKVVTSLEVENKALRKEVEELRRDIKTLDGRLLAGSEPTEVRQASAALPALPVSTWDALKELDNQLKGSNAALAKKLQRYVVDDLTKSVQAMLGVVMTNTLALTITWTLIALPTLRTSLGHFVWLGHALHLDVLIPNCTNIWVRFWRVNAYREQMIRRLREKNEKKEASLKKQANAKVSLSWAISSYGGPWVLEDVEQNLKTLPPAKHRAALLVQIRFHKEVLHSKGDRILFQETSHGLTFSDERLLENLKEILMQNDMAVCDHIPTGLSYKNESDWSEGLSQKKRALAAKLEKARSLRQAQKSKKRLPDFLSAPESLVDCCVMHQCNEPGQEADWFKAKVLSVFKPSKNPLKFEFSVQYDVDDEIYYFPLLADLKKGDLIVLD</sequence>
<dbReference type="Gene3D" id="2.80.10.70">
    <property type="entry name" value="Spindlin/Ssty"/>
    <property type="match status" value="1"/>
</dbReference>
<accession>R7VBB1</accession>
<dbReference type="InterPro" id="IPR042567">
    <property type="entry name" value="SPIN/Ssty_sf"/>
</dbReference>
<dbReference type="EMBL" id="AMQN01017834">
    <property type="status" value="NOT_ANNOTATED_CDS"/>
    <property type="molecule type" value="Genomic_DNA"/>
</dbReference>
<keyword evidence="4" id="KW-1185">Reference proteome</keyword>
<dbReference type="EMBL" id="KB293561">
    <property type="protein sequence ID" value="ELU15832.1"/>
    <property type="molecule type" value="Genomic_DNA"/>
</dbReference>
<reference evidence="3" key="3">
    <citation type="submission" date="2015-06" db="UniProtKB">
        <authorList>
            <consortium name="EnsemblMetazoa"/>
        </authorList>
    </citation>
    <scope>IDENTIFICATION</scope>
</reference>
<dbReference type="EMBL" id="AMQN01017833">
    <property type="status" value="NOT_ANNOTATED_CDS"/>
    <property type="molecule type" value="Genomic_DNA"/>
</dbReference>
<reference evidence="4" key="1">
    <citation type="submission" date="2012-12" db="EMBL/GenBank/DDBJ databases">
        <authorList>
            <person name="Hellsten U."/>
            <person name="Grimwood J."/>
            <person name="Chapman J.A."/>
            <person name="Shapiro H."/>
            <person name="Aerts A."/>
            <person name="Otillar R.P."/>
            <person name="Terry A.Y."/>
            <person name="Boore J.L."/>
            <person name="Simakov O."/>
            <person name="Marletaz F."/>
            <person name="Cho S.-J."/>
            <person name="Edsinger-Gonzales E."/>
            <person name="Havlak P."/>
            <person name="Kuo D.-H."/>
            <person name="Larsson T."/>
            <person name="Lv J."/>
            <person name="Arendt D."/>
            <person name="Savage R."/>
            <person name="Osoegawa K."/>
            <person name="de Jong P."/>
            <person name="Lindberg D.R."/>
            <person name="Seaver E.C."/>
            <person name="Weisblat D.A."/>
            <person name="Putnam N.H."/>
            <person name="Grigoriev I.V."/>
            <person name="Rokhsar D.S."/>
        </authorList>
    </citation>
    <scope>NUCLEOTIDE SEQUENCE</scope>
    <source>
        <strain evidence="4">I ESC-2004</strain>
    </source>
</reference>
<dbReference type="Proteomes" id="UP000014760">
    <property type="component" value="Unassembled WGS sequence"/>
</dbReference>
<reference evidence="2 4" key="2">
    <citation type="journal article" date="2013" name="Nature">
        <title>Insights into bilaterian evolution from three spiralian genomes.</title>
        <authorList>
            <person name="Simakov O."/>
            <person name="Marletaz F."/>
            <person name="Cho S.J."/>
            <person name="Edsinger-Gonzales E."/>
            <person name="Havlak P."/>
            <person name="Hellsten U."/>
            <person name="Kuo D.H."/>
            <person name="Larsson T."/>
            <person name="Lv J."/>
            <person name="Arendt D."/>
            <person name="Savage R."/>
            <person name="Osoegawa K."/>
            <person name="de Jong P."/>
            <person name="Grimwood J."/>
            <person name="Chapman J.A."/>
            <person name="Shapiro H."/>
            <person name="Aerts A."/>
            <person name="Otillar R.P."/>
            <person name="Terry A.Y."/>
            <person name="Boore J.L."/>
            <person name="Grigoriev I.V."/>
            <person name="Lindberg D.R."/>
            <person name="Seaver E.C."/>
            <person name="Weisblat D.A."/>
            <person name="Putnam N.H."/>
            <person name="Rokhsar D.S."/>
        </authorList>
    </citation>
    <scope>NUCLEOTIDE SEQUENCE</scope>
    <source>
        <strain evidence="2 4">I ESC-2004</strain>
    </source>
</reference>
<name>R7VBB1_CAPTE</name>
<feature type="coiled-coil region" evidence="1">
    <location>
        <begin position="322"/>
        <end position="349"/>
    </location>
</feature>
<evidence type="ECO:0000256" key="1">
    <source>
        <dbReference type="SAM" id="Coils"/>
    </source>
</evidence>
<proteinExistence type="predicted"/>
<evidence type="ECO:0000313" key="3">
    <source>
        <dbReference type="EnsemblMetazoa" id="CapteP210245"/>
    </source>
</evidence>
<evidence type="ECO:0000313" key="4">
    <source>
        <dbReference type="Proteomes" id="UP000014760"/>
    </source>
</evidence>
<evidence type="ECO:0000313" key="2">
    <source>
        <dbReference type="EMBL" id="ELU15832.1"/>
    </source>
</evidence>
<gene>
    <name evidence="2" type="ORF">CAPTEDRAFT_210245</name>
</gene>
<dbReference type="AlphaFoldDB" id="R7VBB1"/>